<keyword evidence="5" id="KW-0067">ATP-binding</keyword>
<dbReference type="EC" id="6.1.1.22" evidence="2"/>
<dbReference type="HAMAP" id="MF_00534">
    <property type="entry name" value="Asn_tRNA_synth"/>
    <property type="match status" value="1"/>
</dbReference>
<comment type="caution">
    <text evidence="10">The sequence shown here is derived from an EMBL/GenBank/DDBJ whole genome shotgun (WGS) entry which is preliminary data.</text>
</comment>
<proteinExistence type="inferred from homology"/>
<dbReference type="Gene3D" id="3.30.930.10">
    <property type="entry name" value="Bira Bifunctional Protein, Domain 2"/>
    <property type="match status" value="1"/>
</dbReference>
<gene>
    <name evidence="10" type="ORF">OUZ56_032548</name>
</gene>
<protein>
    <recommendedName>
        <fullName evidence="2">asparagine--tRNA ligase</fullName>
        <ecNumber evidence="2">6.1.1.22</ecNumber>
    </recommendedName>
</protein>
<evidence type="ECO:0000259" key="9">
    <source>
        <dbReference type="PROSITE" id="PS50862"/>
    </source>
</evidence>
<evidence type="ECO:0000256" key="5">
    <source>
        <dbReference type="ARBA" id="ARBA00022840"/>
    </source>
</evidence>
<keyword evidence="11" id="KW-1185">Reference proteome</keyword>
<feature type="domain" description="Aminoacyl-transfer RNA synthetases class-II family profile" evidence="9">
    <location>
        <begin position="113"/>
        <end position="430"/>
    </location>
</feature>
<keyword evidence="4" id="KW-0547">Nucleotide-binding</keyword>
<dbReference type="Proteomes" id="UP001234178">
    <property type="component" value="Unassembled WGS sequence"/>
</dbReference>
<dbReference type="InterPro" id="IPR004364">
    <property type="entry name" value="Aa-tRNA-synt_II"/>
</dbReference>
<dbReference type="Gene3D" id="2.40.50.1070">
    <property type="match status" value="1"/>
</dbReference>
<dbReference type="InterPro" id="IPR045864">
    <property type="entry name" value="aa-tRNA-synth_II/BPL/LPL"/>
</dbReference>
<dbReference type="Gene3D" id="3.40.50.150">
    <property type="entry name" value="Vaccinia Virus protein VP39"/>
    <property type="match status" value="1"/>
</dbReference>
<evidence type="ECO:0000256" key="4">
    <source>
        <dbReference type="ARBA" id="ARBA00022741"/>
    </source>
</evidence>
<keyword evidence="3" id="KW-0436">Ligase</keyword>
<dbReference type="NCBIfam" id="NF003037">
    <property type="entry name" value="PRK03932.1"/>
    <property type="match status" value="1"/>
</dbReference>
<dbReference type="InterPro" id="IPR002312">
    <property type="entry name" value="Asp/Asn-tRNA-synth_IIb"/>
</dbReference>
<dbReference type="PROSITE" id="PS50862">
    <property type="entry name" value="AA_TRNA_LIGASE_II"/>
    <property type="match status" value="1"/>
</dbReference>
<dbReference type="PANTHER" id="PTHR22594:SF34">
    <property type="entry name" value="ASPARAGINE--TRNA LIGASE, MITOCHONDRIAL-RELATED"/>
    <property type="match status" value="1"/>
</dbReference>
<dbReference type="CDD" id="cd00776">
    <property type="entry name" value="AsxRS_core"/>
    <property type="match status" value="1"/>
</dbReference>
<dbReference type="EMBL" id="JAOYFB010000041">
    <property type="protein sequence ID" value="KAK4045140.1"/>
    <property type="molecule type" value="Genomic_DNA"/>
</dbReference>
<dbReference type="InterPro" id="IPR006195">
    <property type="entry name" value="aa-tRNA-synth_II"/>
</dbReference>
<evidence type="ECO:0000256" key="7">
    <source>
        <dbReference type="ARBA" id="ARBA00023146"/>
    </source>
</evidence>
<dbReference type="PRINTS" id="PR01042">
    <property type="entry name" value="TRNASYNTHASP"/>
</dbReference>
<sequence length="729" mass="80415">MHSASIHRILKGEIAVATGPASTRSGRRPEHPRQLRDRGDEAHDRRERDRPRRPRRVPGKGQSVEIQADAIEVLGLVADPETYPISPKAHSMEFLREVAHLRPRTNTFGAVARVRHTMAQAIHRFFSEQEFFWVNTPILTAADAEGAGQMFRVSTLDFENLPRTEEKRVDFTKDFFGKETFLTVSGQLNVEAYCCALSRVYTFGPTFRAENSNTTRHLAEFWMVEPEIAFADLKADADLAEAFLKYVVRAVLTERADDMKFFAERIEKTAITRLEALLAHPFVRVDYSEAIELLLKAKKKFDYPVKWGLDLQTEHERWLTEEHFHKPVIVMNYPKAIKAFYMRQNDDGKTVAAMDILAPGIGEIIGGSQREERIDVLEARMRELGLHPEGYQWYLDLRRYGTVPHAGFGLGFERLLVYVTGLANIRDAIPYPRTPDCPYLSRCSGCPALATTPDYDEQLAHKRGRVIAARDRFPVLQAIPVAATVGAAALAGFRTRAKLTVAIADGRFTVGLFDRTSEARRVVDTPNCPVLPPLTNRVADAVRAFPAQAGLLGLDLRSLASATCADPVSDPDGLLVTLVIDPDVVGRDAVLPLAEALMAVPGVLGVAANLRATDHPQFLGGRTIPLLGVTNAEDRVGLAKQRVTFGAFAQAHRGQAARIQRALLDALYTDRAPKRAVHELFGGSGAIGLALAAAGSRVTLVEVFAPDRPRGATGGRFAKVAAPSDRDKC</sequence>
<keyword evidence="7" id="KW-0030">Aminoacyl-tRNA synthetase</keyword>
<keyword evidence="6" id="KW-0648">Protein biosynthesis</keyword>
<accession>A0ABR0B980</accession>
<dbReference type="InterPro" id="IPR029063">
    <property type="entry name" value="SAM-dependent_MTases_sf"/>
</dbReference>
<dbReference type="Pfam" id="PF00152">
    <property type="entry name" value="tRNA-synt_2"/>
    <property type="match status" value="1"/>
</dbReference>
<organism evidence="10 11">
    <name type="scientific">Daphnia magna</name>
    <dbReference type="NCBI Taxonomy" id="35525"/>
    <lineage>
        <taxon>Eukaryota</taxon>
        <taxon>Metazoa</taxon>
        <taxon>Ecdysozoa</taxon>
        <taxon>Arthropoda</taxon>
        <taxon>Crustacea</taxon>
        <taxon>Branchiopoda</taxon>
        <taxon>Diplostraca</taxon>
        <taxon>Cladocera</taxon>
        <taxon>Anomopoda</taxon>
        <taxon>Daphniidae</taxon>
        <taxon>Daphnia</taxon>
    </lineage>
</organism>
<feature type="compositionally biased region" description="Basic and acidic residues" evidence="8">
    <location>
        <begin position="27"/>
        <end position="50"/>
    </location>
</feature>
<comment type="similarity">
    <text evidence="1">Belongs to the class-II aminoacyl-tRNA synthetase family.</text>
</comment>
<dbReference type="InterPro" id="IPR004522">
    <property type="entry name" value="Asn-tRNA-ligase"/>
</dbReference>
<evidence type="ECO:0000313" key="10">
    <source>
        <dbReference type="EMBL" id="KAK4045140.1"/>
    </source>
</evidence>
<feature type="region of interest" description="Disordered" evidence="8">
    <location>
        <begin position="10"/>
        <end position="63"/>
    </location>
</feature>
<dbReference type="SUPFAM" id="SSF53335">
    <property type="entry name" value="S-adenosyl-L-methionine-dependent methyltransferases"/>
    <property type="match status" value="1"/>
</dbReference>
<name>A0ABR0B980_9CRUS</name>
<dbReference type="SUPFAM" id="SSF55681">
    <property type="entry name" value="Class II aaRS and biotin synthetases"/>
    <property type="match status" value="1"/>
</dbReference>
<evidence type="ECO:0000256" key="3">
    <source>
        <dbReference type="ARBA" id="ARBA00022598"/>
    </source>
</evidence>
<dbReference type="NCBIfam" id="TIGR00457">
    <property type="entry name" value="asnS"/>
    <property type="match status" value="1"/>
</dbReference>
<evidence type="ECO:0000256" key="1">
    <source>
        <dbReference type="ARBA" id="ARBA00008226"/>
    </source>
</evidence>
<evidence type="ECO:0000313" key="11">
    <source>
        <dbReference type="Proteomes" id="UP001234178"/>
    </source>
</evidence>
<evidence type="ECO:0000256" key="6">
    <source>
        <dbReference type="ARBA" id="ARBA00022917"/>
    </source>
</evidence>
<evidence type="ECO:0000256" key="8">
    <source>
        <dbReference type="SAM" id="MobiDB-lite"/>
    </source>
</evidence>
<reference evidence="10 11" key="1">
    <citation type="journal article" date="2023" name="Nucleic Acids Res.">
        <title>The hologenome of Daphnia magna reveals possible DNA methylation and microbiome-mediated evolution of the host genome.</title>
        <authorList>
            <person name="Chaturvedi A."/>
            <person name="Li X."/>
            <person name="Dhandapani V."/>
            <person name="Marshall H."/>
            <person name="Kissane S."/>
            <person name="Cuenca-Cambronero M."/>
            <person name="Asole G."/>
            <person name="Calvet F."/>
            <person name="Ruiz-Romero M."/>
            <person name="Marangio P."/>
            <person name="Guigo R."/>
            <person name="Rago D."/>
            <person name="Mirbahai L."/>
            <person name="Eastwood N."/>
            <person name="Colbourne J.K."/>
            <person name="Zhou J."/>
            <person name="Mallon E."/>
            <person name="Orsini L."/>
        </authorList>
    </citation>
    <scope>NUCLEOTIDE SEQUENCE [LARGE SCALE GENOMIC DNA]</scope>
    <source>
        <strain evidence="10">LRV0_1</strain>
    </source>
</reference>
<evidence type="ECO:0000256" key="2">
    <source>
        <dbReference type="ARBA" id="ARBA00012816"/>
    </source>
</evidence>
<dbReference type="PANTHER" id="PTHR22594">
    <property type="entry name" value="ASPARTYL/LYSYL-TRNA SYNTHETASE"/>
    <property type="match status" value="1"/>
</dbReference>